<evidence type="ECO:0000313" key="2">
    <source>
        <dbReference type="Proteomes" id="UP001601059"/>
    </source>
</evidence>
<evidence type="ECO:0000313" key="1">
    <source>
        <dbReference type="EMBL" id="MFE8701183.1"/>
    </source>
</evidence>
<keyword evidence="2" id="KW-1185">Reference proteome</keyword>
<sequence length="82" mass="9440">MSIKTIEEYLVKAGIKADDTFSKEVAIRIVNEHVLPIYKGRVNLTEEKDSFTGYEIAGKLHTIHRVFVEEFEKAIEEEEELA</sequence>
<gene>
    <name evidence="1" type="ORF">ACFYKX_11310</name>
</gene>
<accession>A0ABW6KEF1</accession>
<protein>
    <recommendedName>
        <fullName evidence="3">Phage protein</fullName>
    </recommendedName>
</protein>
<proteinExistence type="predicted"/>
<dbReference type="EMBL" id="JBIACK010000004">
    <property type="protein sequence ID" value="MFE8701183.1"/>
    <property type="molecule type" value="Genomic_DNA"/>
</dbReference>
<comment type="caution">
    <text evidence="1">The sequence shown here is derived from an EMBL/GenBank/DDBJ whole genome shotgun (WGS) entry which is preliminary data.</text>
</comment>
<reference evidence="1 2" key="1">
    <citation type="submission" date="2024-08" db="EMBL/GenBank/DDBJ databases">
        <title>Two novel Cytobacillus novel species.</title>
        <authorList>
            <person name="Liu G."/>
        </authorList>
    </citation>
    <scope>NUCLEOTIDE SEQUENCE [LARGE SCALE GENOMIC DNA]</scope>
    <source>
        <strain evidence="1 2">FJAT-54145</strain>
    </source>
</reference>
<organism evidence="1 2">
    <name type="scientific">Cytobacillus spartinae</name>
    <dbReference type="NCBI Taxonomy" id="3299023"/>
    <lineage>
        <taxon>Bacteria</taxon>
        <taxon>Bacillati</taxon>
        <taxon>Bacillota</taxon>
        <taxon>Bacilli</taxon>
        <taxon>Bacillales</taxon>
        <taxon>Bacillaceae</taxon>
        <taxon>Cytobacillus</taxon>
    </lineage>
</organism>
<dbReference type="RefSeq" id="WP_389361075.1">
    <property type="nucleotide sequence ID" value="NZ_JBIACK010000004.1"/>
</dbReference>
<name>A0ABW6KEF1_9BACI</name>
<evidence type="ECO:0008006" key="3">
    <source>
        <dbReference type="Google" id="ProtNLM"/>
    </source>
</evidence>
<dbReference type="Proteomes" id="UP001601059">
    <property type="component" value="Unassembled WGS sequence"/>
</dbReference>